<sequence length="321" mass="34606">MQAFDNNRRRWMRQAGALAAGSVAASSGVWPLASRAADAPQGTRLILLGTGGGPTPKKNRSAPAQVIVINGVSYVVDCGNGVARQYVSAGLKLRAIRHVFITHQHSDHNADYGALMLLAWGTDLAGPVDAWGPPPLAAMTTKFLELYDYDIRTRIADEGRPPLAPMLHPHELTEGGLVMQDANVKVTSALVKHPPVSPAFAYRFDAADRSIVISGDTAPSENLVRLAYGADVLVHEVMHLPSLDKLLSTEPNATTLREHLLASHTSTEDVGRIATEAKVKTLVLSHFVPGGYPYLDDAVWLDAVRPHFKGEIIVGRDLLEI</sequence>
<evidence type="ECO:0000259" key="2">
    <source>
        <dbReference type="Pfam" id="PF12706"/>
    </source>
</evidence>
<evidence type="ECO:0000313" key="4">
    <source>
        <dbReference type="Proteomes" id="UP000189628"/>
    </source>
</evidence>
<evidence type="ECO:0000313" key="3">
    <source>
        <dbReference type="EMBL" id="AQW29294.1"/>
    </source>
</evidence>
<dbReference type="Gene3D" id="3.60.15.10">
    <property type="entry name" value="Ribonuclease Z/Hydroxyacylglutathione hydrolase-like"/>
    <property type="match status" value="1"/>
</dbReference>
<keyword evidence="1 3" id="KW-0378">Hydrolase</keyword>
<name>A0A1U9VF38_9RALS</name>
<dbReference type="PROSITE" id="PS51318">
    <property type="entry name" value="TAT"/>
    <property type="match status" value="1"/>
</dbReference>
<proteinExistence type="predicted"/>
<dbReference type="CDD" id="cd07719">
    <property type="entry name" value="arylsulfatase_AtsA-like_MBL-fold"/>
    <property type="match status" value="1"/>
</dbReference>
<dbReference type="GO" id="GO:0042781">
    <property type="term" value="F:3'-tRNA processing endoribonuclease activity"/>
    <property type="evidence" value="ECO:0007669"/>
    <property type="project" value="TreeGrafter"/>
</dbReference>
<dbReference type="Pfam" id="PF12706">
    <property type="entry name" value="Lactamase_B_2"/>
    <property type="match status" value="1"/>
</dbReference>
<dbReference type="SUPFAM" id="SSF56281">
    <property type="entry name" value="Metallo-hydrolase/oxidoreductase"/>
    <property type="match status" value="1"/>
</dbReference>
<dbReference type="InterPro" id="IPR006311">
    <property type="entry name" value="TAT_signal"/>
</dbReference>
<protein>
    <submittedName>
        <fullName evidence="3">MBL fold metallo-hydrolase</fullName>
    </submittedName>
</protein>
<gene>
    <name evidence="3" type="ORF">B0B51_04265</name>
</gene>
<dbReference type="RefSeq" id="WP_078221960.1">
    <property type="nucleotide sequence ID" value="NZ_CP019911.1"/>
</dbReference>
<accession>A0A1U9VF38</accession>
<feature type="domain" description="Metallo-beta-lactamase" evidence="2">
    <location>
        <begin position="75"/>
        <end position="287"/>
    </location>
</feature>
<dbReference type="InterPro" id="IPR036866">
    <property type="entry name" value="RibonucZ/Hydroxyglut_hydro"/>
</dbReference>
<dbReference type="PANTHER" id="PTHR46018">
    <property type="entry name" value="ZINC PHOSPHODIESTERASE ELAC PROTEIN 1"/>
    <property type="match status" value="1"/>
</dbReference>
<reference evidence="3 4" key="1">
    <citation type="submission" date="2017-02" db="EMBL/GenBank/DDBJ databases">
        <title>Blood Disease Bacterium A2-HR MARDI.</title>
        <authorList>
            <person name="Badrun R."/>
            <person name="Abu Bakar N."/>
            <person name="Laboh R."/>
        </authorList>
    </citation>
    <scope>NUCLEOTIDE SEQUENCE [LARGE SCALE GENOMIC DNA]</scope>
    <source>
        <strain evidence="3 4">A2-HR MARDI</strain>
    </source>
</reference>
<dbReference type="InterPro" id="IPR001279">
    <property type="entry name" value="Metallo-B-lactamas"/>
</dbReference>
<evidence type="ECO:0000256" key="1">
    <source>
        <dbReference type="ARBA" id="ARBA00022801"/>
    </source>
</evidence>
<dbReference type="PANTHER" id="PTHR46018:SF2">
    <property type="entry name" value="ZINC PHOSPHODIESTERASE ELAC PROTEIN 1"/>
    <property type="match status" value="1"/>
</dbReference>
<dbReference type="AlphaFoldDB" id="A0A1U9VF38"/>
<dbReference type="Proteomes" id="UP000189628">
    <property type="component" value="Chromosome"/>
</dbReference>
<dbReference type="InterPro" id="IPR044094">
    <property type="entry name" value="AtsA-like_MBL-fold"/>
</dbReference>
<dbReference type="EMBL" id="CP019911">
    <property type="protein sequence ID" value="AQW29294.1"/>
    <property type="molecule type" value="Genomic_DNA"/>
</dbReference>
<organism evidence="3 4">
    <name type="scientific">blood disease bacterium A2-HR MARDI</name>
    <dbReference type="NCBI Taxonomy" id="1944648"/>
    <lineage>
        <taxon>Bacteria</taxon>
        <taxon>Pseudomonadati</taxon>
        <taxon>Pseudomonadota</taxon>
        <taxon>Betaproteobacteria</taxon>
        <taxon>Burkholderiales</taxon>
        <taxon>Burkholderiaceae</taxon>
        <taxon>Ralstonia</taxon>
        <taxon>Ralstonia solanacearum species complex</taxon>
    </lineage>
</organism>